<evidence type="ECO:0008006" key="3">
    <source>
        <dbReference type="Google" id="ProtNLM"/>
    </source>
</evidence>
<organism evidence="2">
    <name type="scientific">Rhipicephalus appendiculatus</name>
    <name type="common">Brown ear tick</name>
    <dbReference type="NCBI Taxonomy" id="34631"/>
    <lineage>
        <taxon>Eukaryota</taxon>
        <taxon>Metazoa</taxon>
        <taxon>Ecdysozoa</taxon>
        <taxon>Arthropoda</taxon>
        <taxon>Chelicerata</taxon>
        <taxon>Arachnida</taxon>
        <taxon>Acari</taxon>
        <taxon>Parasitiformes</taxon>
        <taxon>Ixodida</taxon>
        <taxon>Ixodoidea</taxon>
        <taxon>Ixodidae</taxon>
        <taxon>Rhipicephalinae</taxon>
        <taxon>Rhipicephalus</taxon>
        <taxon>Rhipicephalus</taxon>
    </lineage>
</organism>
<feature type="signal peptide" evidence="1">
    <location>
        <begin position="1"/>
        <end position="21"/>
    </location>
</feature>
<evidence type="ECO:0000256" key="1">
    <source>
        <dbReference type="SAM" id="SignalP"/>
    </source>
</evidence>
<evidence type="ECO:0000313" key="2">
    <source>
        <dbReference type="EMBL" id="JAP83301.1"/>
    </source>
</evidence>
<dbReference type="EMBL" id="GEDV01005256">
    <property type="protein sequence ID" value="JAP83301.1"/>
    <property type="molecule type" value="Transcribed_RNA"/>
</dbReference>
<accession>A0A131YZH2</accession>
<feature type="chain" id="PRO_5007286299" description="Secreted protein" evidence="1">
    <location>
        <begin position="22"/>
        <end position="86"/>
    </location>
</feature>
<sequence length="86" mass="9404">MLHLLTYVSLSLWSSSELCSCLPVVASTMFVDLVSTWMFTVTYMANKATNLCIAVSCSALPFRRNYGIFVHGIGSRVPKCSCMGKG</sequence>
<name>A0A131YZH2_RHIAP</name>
<reference evidence="2" key="1">
    <citation type="journal article" date="2016" name="Ticks Tick Borne Dis.">
        <title>De novo assembly and annotation of the salivary gland transcriptome of Rhipicephalus appendiculatus male and female ticks during blood feeding.</title>
        <authorList>
            <person name="de Castro M.H."/>
            <person name="de Klerk D."/>
            <person name="Pienaar R."/>
            <person name="Latif A.A."/>
            <person name="Rees D.J."/>
            <person name="Mans B.J."/>
        </authorList>
    </citation>
    <scope>NUCLEOTIDE SEQUENCE</scope>
    <source>
        <tissue evidence="2">Salivary glands</tissue>
    </source>
</reference>
<dbReference type="AlphaFoldDB" id="A0A131YZH2"/>
<keyword evidence="1" id="KW-0732">Signal</keyword>
<proteinExistence type="predicted"/>
<protein>
    <recommendedName>
        <fullName evidence="3">Secreted protein</fullName>
    </recommendedName>
</protein>